<evidence type="ECO:0000313" key="7">
    <source>
        <dbReference type="EMBL" id="KAB7506956.1"/>
    </source>
</evidence>
<dbReference type="Proteomes" id="UP000326759">
    <property type="component" value="Unassembled WGS sequence"/>
</dbReference>
<name>A0A5N5TLD2_9CRUS</name>
<keyword evidence="4 5" id="KW-0694">RNA-binding</keyword>
<keyword evidence="8" id="KW-1185">Reference proteome</keyword>
<feature type="binding site" evidence="5">
    <location>
        <position position="295"/>
    </location>
    <ligand>
        <name>S-adenosyl-L-methionine</name>
        <dbReference type="ChEBI" id="CHEBI:59789"/>
    </ligand>
</feature>
<evidence type="ECO:0000313" key="8">
    <source>
        <dbReference type="Proteomes" id="UP000326759"/>
    </source>
</evidence>
<dbReference type="GO" id="GO:0008173">
    <property type="term" value="F:RNA methyltransferase activity"/>
    <property type="evidence" value="ECO:0007669"/>
    <property type="project" value="InterPro"/>
</dbReference>
<dbReference type="EMBL" id="SEYY01000574">
    <property type="protein sequence ID" value="KAB7506956.1"/>
    <property type="molecule type" value="Genomic_DNA"/>
</dbReference>
<keyword evidence="2 5" id="KW-0808">Transferase</keyword>
<dbReference type="InterPro" id="IPR049560">
    <property type="entry name" value="MeTrfase_RsmB-F_NOP2_cat"/>
</dbReference>
<evidence type="ECO:0000256" key="2">
    <source>
        <dbReference type="ARBA" id="ARBA00022679"/>
    </source>
</evidence>
<evidence type="ECO:0000256" key="1">
    <source>
        <dbReference type="ARBA" id="ARBA00022603"/>
    </source>
</evidence>
<dbReference type="Pfam" id="PF21148">
    <property type="entry name" value="NSUN5_fdxn-like"/>
    <property type="match status" value="1"/>
</dbReference>
<dbReference type="GO" id="GO:0003723">
    <property type="term" value="F:RNA binding"/>
    <property type="evidence" value="ECO:0007669"/>
    <property type="project" value="UniProtKB-UniRule"/>
</dbReference>
<feature type="active site" description="Nucleophile" evidence="5">
    <location>
        <position position="361"/>
    </location>
</feature>
<dbReference type="PANTHER" id="PTHR22807:SF4">
    <property type="entry name" value="28S RRNA (CYTOSINE-C(5))-METHYLTRANSFERASE"/>
    <property type="match status" value="1"/>
</dbReference>
<dbReference type="Gene3D" id="3.40.50.150">
    <property type="entry name" value="Vaccinia Virus protein VP39"/>
    <property type="match status" value="1"/>
</dbReference>
<dbReference type="CDD" id="cd02440">
    <property type="entry name" value="AdoMet_MTases"/>
    <property type="match status" value="1"/>
</dbReference>
<dbReference type="PANTHER" id="PTHR22807">
    <property type="entry name" value="NOP2 YEAST -RELATED NOL1/NOP2/FMU SUN DOMAIN-CONTAINING"/>
    <property type="match status" value="1"/>
</dbReference>
<evidence type="ECO:0000256" key="4">
    <source>
        <dbReference type="ARBA" id="ARBA00022884"/>
    </source>
</evidence>
<dbReference type="OrthoDB" id="435282at2759"/>
<dbReference type="AlphaFoldDB" id="A0A5N5TLD2"/>
<dbReference type="GO" id="GO:0005730">
    <property type="term" value="C:nucleolus"/>
    <property type="evidence" value="ECO:0007669"/>
    <property type="project" value="TreeGrafter"/>
</dbReference>
<dbReference type="GO" id="GO:0070475">
    <property type="term" value="P:rRNA base methylation"/>
    <property type="evidence" value="ECO:0007669"/>
    <property type="project" value="TreeGrafter"/>
</dbReference>
<protein>
    <submittedName>
        <fullName evidence="7">Putative 28S rRNA (Cytosine-C(5))-methyltransferase</fullName>
    </submittedName>
</protein>
<evidence type="ECO:0000256" key="5">
    <source>
        <dbReference type="PROSITE-ProRule" id="PRU01023"/>
    </source>
</evidence>
<dbReference type="InterPro" id="IPR029063">
    <property type="entry name" value="SAM-dependent_MTases_sf"/>
</dbReference>
<evidence type="ECO:0000256" key="3">
    <source>
        <dbReference type="ARBA" id="ARBA00022691"/>
    </source>
</evidence>
<dbReference type="PROSITE" id="PS51686">
    <property type="entry name" value="SAM_MT_RSMB_NOP"/>
    <property type="match status" value="1"/>
</dbReference>
<reference evidence="7 8" key="1">
    <citation type="journal article" date="2019" name="PLoS Biol.">
        <title>Sex chromosomes control vertical transmission of feminizing Wolbachia symbionts in an isopod.</title>
        <authorList>
            <person name="Becking T."/>
            <person name="Chebbi M.A."/>
            <person name="Giraud I."/>
            <person name="Moumen B."/>
            <person name="Laverre T."/>
            <person name="Caubet Y."/>
            <person name="Peccoud J."/>
            <person name="Gilbert C."/>
            <person name="Cordaux R."/>
        </authorList>
    </citation>
    <scope>NUCLEOTIDE SEQUENCE [LARGE SCALE GENOMIC DNA]</scope>
    <source>
        <strain evidence="7">ANa2</strain>
        <tissue evidence="7">Whole body excluding digestive tract and cuticle</tissue>
    </source>
</reference>
<accession>A0A5N5TLD2</accession>
<comment type="caution">
    <text evidence="7">The sequence shown here is derived from an EMBL/GenBank/DDBJ whole genome shotgun (WGS) entry which is preliminary data.</text>
</comment>
<dbReference type="PRINTS" id="PR02008">
    <property type="entry name" value="RCMTFAMILY"/>
</dbReference>
<comment type="similarity">
    <text evidence="5">Belongs to the class I-like SAM-binding methyltransferase superfamily. RsmB/NOP family.</text>
</comment>
<evidence type="ECO:0000259" key="6">
    <source>
        <dbReference type="PROSITE" id="PS51686"/>
    </source>
</evidence>
<dbReference type="InterPro" id="IPR023267">
    <property type="entry name" value="RCMT"/>
</dbReference>
<feature type="binding site" evidence="5">
    <location>
        <position position="313"/>
    </location>
    <ligand>
        <name>S-adenosyl-L-methionine</name>
        <dbReference type="ChEBI" id="CHEBI:59789"/>
    </ligand>
</feature>
<feature type="binding site" evidence="5">
    <location>
        <position position="268"/>
    </location>
    <ligand>
        <name>S-adenosyl-L-methionine</name>
        <dbReference type="ChEBI" id="CHEBI:59789"/>
    </ligand>
</feature>
<feature type="binding site" evidence="5">
    <location>
        <begin position="244"/>
        <end position="250"/>
    </location>
    <ligand>
        <name>S-adenosyl-L-methionine</name>
        <dbReference type="ChEBI" id="CHEBI:59789"/>
    </ligand>
</feature>
<dbReference type="Gene3D" id="3.30.70.1170">
    <property type="entry name" value="Sun protein, domain 3"/>
    <property type="match status" value="1"/>
</dbReference>
<organism evidence="7 8">
    <name type="scientific">Armadillidium nasatum</name>
    <dbReference type="NCBI Taxonomy" id="96803"/>
    <lineage>
        <taxon>Eukaryota</taxon>
        <taxon>Metazoa</taxon>
        <taxon>Ecdysozoa</taxon>
        <taxon>Arthropoda</taxon>
        <taxon>Crustacea</taxon>
        <taxon>Multicrustacea</taxon>
        <taxon>Malacostraca</taxon>
        <taxon>Eumalacostraca</taxon>
        <taxon>Peracarida</taxon>
        <taxon>Isopoda</taxon>
        <taxon>Oniscidea</taxon>
        <taxon>Crinocheta</taxon>
        <taxon>Armadillidiidae</taxon>
        <taxon>Armadillidium</taxon>
    </lineage>
</organism>
<sequence>MSEKFEKSNNMFRIPKLYKDAANILKKYCNKEGSLQKLIYETKHRSDVKRLYGLLSNVIDQYSSIEKALNITNLLEDQPKFDKSLAFILASEVVRKNGPLSGRSKPFEVINNYEKKIRSVMKSSVDLAVKSSKKDPMPKYVRFNTLLLPEKNINEQLQKMGWNLCVYDPGKISYDEFLYFVKDLSEYSYMKDYHIPNLYIFSSKAEFWQTDLYINGSVLLQNKASCLPSYISDVEPGDIVIDACAAPGNKTSHLASIMNGKGRLIAIDKDFKRYKTMVKLLSGRGLSWVETLNCDFTSLEPSKYSDVRVIMVDPSCSSSGTNVHEDELSKERLIGLSTFQLKVLAHALSFPNVKTVVYSTCSVNEEENEMVVEKALAKFSSSFSLEDISNKLIGWKHFGNENYDFGCHCIRTNSDIDRCQGFFVAKFVRLASKSSGNQKKKRRIKDEDVDVHTSKIIKK</sequence>
<keyword evidence="3 5" id="KW-0949">S-adenosyl-L-methionine</keyword>
<proteinExistence type="inferred from homology"/>
<gene>
    <name evidence="7" type="primary">NSUN5</name>
    <name evidence="7" type="ORF">Anas_01448</name>
</gene>
<dbReference type="InterPro" id="IPR049561">
    <property type="entry name" value="NSUN5_7_fdxn-like"/>
</dbReference>
<keyword evidence="1 5" id="KW-0489">Methyltransferase</keyword>
<dbReference type="InterPro" id="IPR001678">
    <property type="entry name" value="MeTrfase_RsmB-F_NOP2_dom"/>
</dbReference>
<dbReference type="SUPFAM" id="SSF53335">
    <property type="entry name" value="S-adenosyl-L-methionine-dependent methyltransferases"/>
    <property type="match status" value="1"/>
</dbReference>
<dbReference type="Pfam" id="PF01189">
    <property type="entry name" value="Methyltr_RsmB-F"/>
    <property type="match status" value="1"/>
</dbReference>
<feature type="domain" description="SAM-dependent MTase RsmB/NOP-type" evidence="6">
    <location>
        <begin position="129"/>
        <end position="430"/>
    </location>
</feature>